<feature type="transmembrane region" description="Helical" evidence="2">
    <location>
        <begin position="262"/>
        <end position="286"/>
    </location>
</feature>
<dbReference type="OrthoDB" id="2384193at2759"/>
<keyword evidence="2" id="KW-0812">Transmembrane</keyword>
<feature type="transmembrane region" description="Helical" evidence="2">
    <location>
        <begin position="231"/>
        <end position="250"/>
    </location>
</feature>
<feature type="transmembrane region" description="Helical" evidence="2">
    <location>
        <begin position="12"/>
        <end position="30"/>
    </location>
</feature>
<evidence type="ECO:0000313" key="4">
    <source>
        <dbReference type="Proteomes" id="UP000053477"/>
    </source>
</evidence>
<feature type="compositionally biased region" description="Basic residues" evidence="1">
    <location>
        <begin position="459"/>
        <end position="476"/>
    </location>
</feature>
<reference evidence="3 4" key="1">
    <citation type="submission" date="2015-04" db="EMBL/GenBank/DDBJ databases">
        <title>Complete genome sequence of Schizopora paradoxa KUC8140, a cosmopolitan wood degrader in East Asia.</title>
        <authorList>
            <consortium name="DOE Joint Genome Institute"/>
            <person name="Min B."/>
            <person name="Park H."/>
            <person name="Jang Y."/>
            <person name="Kim J.-J."/>
            <person name="Kim K.H."/>
            <person name="Pangilinan J."/>
            <person name="Lipzen A."/>
            <person name="Riley R."/>
            <person name="Grigoriev I.V."/>
            <person name="Spatafora J.W."/>
            <person name="Choi I.-G."/>
        </authorList>
    </citation>
    <scope>NUCLEOTIDE SEQUENCE [LARGE SCALE GENOMIC DNA]</scope>
    <source>
        <strain evidence="3 4">KUC8140</strain>
    </source>
</reference>
<organism evidence="3 4">
    <name type="scientific">Schizopora paradoxa</name>
    <dbReference type="NCBI Taxonomy" id="27342"/>
    <lineage>
        <taxon>Eukaryota</taxon>
        <taxon>Fungi</taxon>
        <taxon>Dikarya</taxon>
        <taxon>Basidiomycota</taxon>
        <taxon>Agaricomycotina</taxon>
        <taxon>Agaricomycetes</taxon>
        <taxon>Hymenochaetales</taxon>
        <taxon>Schizoporaceae</taxon>
        <taxon>Schizopora</taxon>
    </lineage>
</organism>
<feature type="transmembrane region" description="Helical" evidence="2">
    <location>
        <begin position="148"/>
        <end position="166"/>
    </location>
</feature>
<feature type="transmembrane region" description="Helical" evidence="2">
    <location>
        <begin position="77"/>
        <end position="94"/>
    </location>
</feature>
<keyword evidence="4" id="KW-1185">Reference proteome</keyword>
<dbReference type="EMBL" id="KQ085919">
    <property type="protein sequence ID" value="KLO16178.1"/>
    <property type="molecule type" value="Genomic_DNA"/>
</dbReference>
<protein>
    <submittedName>
        <fullName evidence="3">Uncharacterized protein</fullName>
    </submittedName>
</protein>
<feature type="region of interest" description="Disordered" evidence="1">
    <location>
        <begin position="539"/>
        <end position="594"/>
    </location>
</feature>
<dbReference type="Proteomes" id="UP000053477">
    <property type="component" value="Unassembled WGS sequence"/>
</dbReference>
<sequence>MTHVSPTAFCTWSVLSCALFLFLVCHLWRYDRFACLKWSSTPYNGAFKRLMTYTYLISIPMIGAFSVGFTWMKYKAGYMKVLGFGYIPTPYVFWPQAYQDAIFPLMLVFSFAWSLEMITHLEELCFWLFLVRSGPSQHDWFKSRYSKLWMGGSVVALVYVPLLAILNRSNPYKCEARTFLAGSAGDFALTVAFLPILWNFPTFLDKLKGERVDEAVIIRLQKFYELNIIRVIFRCFMFIPLFILGMDGVIGHKHSINESLFWTDLLATLAAFGCAFSSVCTILIFFPRSYEAEYRANNSGPPSECLPSPLWKNTNLSDHADSLQYHHQLHQTTPTQLRSKSKSTLASMAKELKRTPVKRVLSRISVRMPLPQALRRKTSQLTIASDVHPFNYPNDDLSTVASPPLNAERSGNRTYLLTDSPILEAAKEQQENDDVELFVLDGVGSDGAAEVGVVFSGAKRTKQHRERTRHSKHRERKAGTSSPPPPRYDAGPSSPPKARLGGADGWSKRKGLNHEFVRVEAPRFVDPDAILSIPHMPYSHSPSDSAAASNLVSSDAASSPSPQRGDEKHMHRGNHPRAYPFAGDGSGSRHRRSHVSQTAACTCASSSLSRLTAANVKEHNHRMSKLNPLILSFSSPLDVAGRDTLPKASQRAWV</sequence>
<feature type="transmembrane region" description="Helical" evidence="2">
    <location>
        <begin position="50"/>
        <end position="71"/>
    </location>
</feature>
<keyword evidence="2" id="KW-0472">Membrane</keyword>
<keyword evidence="2" id="KW-1133">Transmembrane helix</keyword>
<evidence type="ECO:0000256" key="1">
    <source>
        <dbReference type="SAM" id="MobiDB-lite"/>
    </source>
</evidence>
<accession>A0A0H2S348</accession>
<gene>
    <name evidence="3" type="ORF">SCHPADRAFT_224398</name>
</gene>
<proteinExistence type="predicted"/>
<name>A0A0H2S348_9AGAM</name>
<dbReference type="STRING" id="27342.A0A0H2S348"/>
<evidence type="ECO:0000256" key="2">
    <source>
        <dbReference type="SAM" id="Phobius"/>
    </source>
</evidence>
<evidence type="ECO:0000313" key="3">
    <source>
        <dbReference type="EMBL" id="KLO16178.1"/>
    </source>
</evidence>
<dbReference type="AlphaFoldDB" id="A0A0H2S348"/>
<feature type="region of interest" description="Disordered" evidence="1">
    <location>
        <begin position="454"/>
        <end position="506"/>
    </location>
</feature>
<feature type="transmembrane region" description="Helical" evidence="2">
    <location>
        <begin position="178"/>
        <end position="198"/>
    </location>
</feature>
<dbReference type="InParanoid" id="A0A0H2S348"/>
<feature type="compositionally biased region" description="Polar residues" evidence="1">
    <location>
        <begin position="540"/>
        <end position="562"/>
    </location>
</feature>